<keyword evidence="3" id="KW-1185">Reference proteome</keyword>
<dbReference type="EMBL" id="CP038150">
    <property type="protein sequence ID" value="QBR01108.1"/>
    <property type="molecule type" value="Genomic_DNA"/>
</dbReference>
<reference evidence="2 3" key="1">
    <citation type="submission" date="2019-03" db="EMBL/GenBank/DDBJ databases">
        <title>Paraburkholderia sp. 7MH5, isolated from subtropical forest soil.</title>
        <authorList>
            <person name="Gao Z.-H."/>
            <person name="Qiu L.-H."/>
        </authorList>
    </citation>
    <scope>NUCLEOTIDE SEQUENCE [LARGE SCALE GENOMIC DNA]</scope>
    <source>
        <strain evidence="2 3">7MH5</strain>
    </source>
</reference>
<dbReference type="OrthoDB" id="2860904at2"/>
<dbReference type="CDD" id="cd00531">
    <property type="entry name" value="NTF2_like"/>
    <property type="match status" value="1"/>
</dbReference>
<feature type="domain" description="SnoaL-like" evidence="1">
    <location>
        <begin position="7"/>
        <end position="132"/>
    </location>
</feature>
<dbReference type="AlphaFoldDB" id="A0A4P7CZW0"/>
<name>A0A4P7CZW0_9BURK</name>
<evidence type="ECO:0000313" key="2">
    <source>
        <dbReference type="EMBL" id="QBR01108.1"/>
    </source>
</evidence>
<dbReference type="InterPro" id="IPR032710">
    <property type="entry name" value="NTF2-like_dom_sf"/>
</dbReference>
<dbReference type="Gene3D" id="3.10.450.50">
    <property type="match status" value="1"/>
</dbReference>
<dbReference type="Proteomes" id="UP000295727">
    <property type="component" value="Chromosome 3"/>
</dbReference>
<organism evidence="2 3">
    <name type="scientific">Paraburkholderia pallida</name>
    <dbReference type="NCBI Taxonomy" id="2547399"/>
    <lineage>
        <taxon>Bacteria</taxon>
        <taxon>Pseudomonadati</taxon>
        <taxon>Pseudomonadota</taxon>
        <taxon>Betaproteobacteria</taxon>
        <taxon>Burkholderiales</taxon>
        <taxon>Burkholderiaceae</taxon>
        <taxon>Paraburkholderia</taxon>
    </lineage>
</organism>
<proteinExistence type="predicted"/>
<dbReference type="KEGG" id="ppai:E1956_28135"/>
<accession>A0A4P7CZW0</accession>
<dbReference type="InterPro" id="IPR037401">
    <property type="entry name" value="SnoaL-like"/>
</dbReference>
<evidence type="ECO:0000259" key="1">
    <source>
        <dbReference type="Pfam" id="PF13577"/>
    </source>
</evidence>
<evidence type="ECO:0000313" key="3">
    <source>
        <dbReference type="Proteomes" id="UP000295727"/>
    </source>
</evidence>
<gene>
    <name evidence="2" type="ORF">E1956_28135</name>
</gene>
<dbReference type="RefSeq" id="WP_134755412.1">
    <property type="nucleotide sequence ID" value="NZ_CP038150.1"/>
</dbReference>
<protein>
    <submittedName>
        <fullName evidence="2">Nuclear transport factor 2 family protein</fullName>
    </submittedName>
</protein>
<dbReference type="SUPFAM" id="SSF54427">
    <property type="entry name" value="NTF2-like"/>
    <property type="match status" value="1"/>
</dbReference>
<sequence length="146" mass="17007">MARDLQYLLDRTDINDLMIDYGTAIDRRDFAALDRFFTEDAVIDYRATGGPRCTLREAQSFLAQALPQFPRSQHMMGNISVEIEGETARARTMCHNPMVWRAPDGSERVMFFGIWYVDALVRTPEGWRIRHREQELCYSYNYEGGL</sequence>
<dbReference type="Pfam" id="PF13577">
    <property type="entry name" value="SnoaL_4"/>
    <property type="match status" value="1"/>
</dbReference>